<dbReference type="InterPro" id="IPR017441">
    <property type="entry name" value="Protein_kinase_ATP_BS"/>
</dbReference>
<dbReference type="PROSITE" id="PS50011">
    <property type="entry name" value="PROTEIN_KINASE_DOM"/>
    <property type="match status" value="1"/>
</dbReference>
<keyword evidence="13" id="KW-1185">Reference proteome</keyword>
<evidence type="ECO:0000256" key="7">
    <source>
        <dbReference type="ARBA" id="ARBA00022840"/>
    </source>
</evidence>
<evidence type="ECO:0000256" key="4">
    <source>
        <dbReference type="ARBA" id="ARBA00022679"/>
    </source>
</evidence>
<evidence type="ECO:0000256" key="6">
    <source>
        <dbReference type="ARBA" id="ARBA00022777"/>
    </source>
</evidence>
<dbReference type="GO" id="GO:0035556">
    <property type="term" value="P:intracellular signal transduction"/>
    <property type="evidence" value="ECO:0007669"/>
    <property type="project" value="TreeGrafter"/>
</dbReference>
<evidence type="ECO:0000259" key="12">
    <source>
        <dbReference type="PROSITE" id="PS50011"/>
    </source>
</evidence>
<evidence type="ECO:0000256" key="5">
    <source>
        <dbReference type="ARBA" id="ARBA00022741"/>
    </source>
</evidence>
<keyword evidence="5 11" id="KW-0547">Nucleotide-binding</keyword>
<feature type="domain" description="Protein kinase" evidence="12">
    <location>
        <begin position="67"/>
        <end position="315"/>
    </location>
</feature>
<dbReference type="Proteomes" id="UP000694867">
    <property type="component" value="Unplaced"/>
</dbReference>
<dbReference type="GO" id="GO:0005524">
    <property type="term" value="F:ATP binding"/>
    <property type="evidence" value="ECO:0007669"/>
    <property type="project" value="UniProtKB-UniRule"/>
</dbReference>
<organism evidence="13 14">
    <name type="scientific">Galendromus occidentalis</name>
    <name type="common">western predatory mite</name>
    <dbReference type="NCBI Taxonomy" id="34638"/>
    <lineage>
        <taxon>Eukaryota</taxon>
        <taxon>Metazoa</taxon>
        <taxon>Ecdysozoa</taxon>
        <taxon>Arthropoda</taxon>
        <taxon>Chelicerata</taxon>
        <taxon>Arachnida</taxon>
        <taxon>Acari</taxon>
        <taxon>Parasitiformes</taxon>
        <taxon>Mesostigmata</taxon>
        <taxon>Gamasina</taxon>
        <taxon>Phytoseioidea</taxon>
        <taxon>Phytoseiidae</taxon>
        <taxon>Typhlodrominae</taxon>
        <taxon>Galendromus</taxon>
    </lineage>
</organism>
<dbReference type="InterPro" id="IPR011009">
    <property type="entry name" value="Kinase-like_dom_sf"/>
</dbReference>
<dbReference type="PROSITE" id="PS00107">
    <property type="entry name" value="PROTEIN_KINASE_ATP"/>
    <property type="match status" value="1"/>
</dbReference>
<keyword evidence="7 11" id="KW-0067">ATP-binding</keyword>
<evidence type="ECO:0000256" key="11">
    <source>
        <dbReference type="PROSITE-ProRule" id="PRU10141"/>
    </source>
</evidence>
<keyword evidence="4" id="KW-0808">Transferase</keyword>
<proteinExistence type="predicted"/>
<evidence type="ECO:0000256" key="2">
    <source>
        <dbReference type="ARBA" id="ARBA00022148"/>
    </source>
</evidence>
<dbReference type="GeneID" id="100902926"/>
<evidence type="ECO:0000313" key="13">
    <source>
        <dbReference type="Proteomes" id="UP000694867"/>
    </source>
</evidence>
<comment type="catalytic activity">
    <reaction evidence="9">
        <text>L-threonyl-[protein] + ATP = O-phospho-L-threonyl-[protein] + ADP + H(+)</text>
        <dbReference type="Rhea" id="RHEA:46608"/>
        <dbReference type="Rhea" id="RHEA-COMP:11060"/>
        <dbReference type="Rhea" id="RHEA-COMP:11605"/>
        <dbReference type="ChEBI" id="CHEBI:15378"/>
        <dbReference type="ChEBI" id="CHEBI:30013"/>
        <dbReference type="ChEBI" id="CHEBI:30616"/>
        <dbReference type="ChEBI" id="CHEBI:61977"/>
        <dbReference type="ChEBI" id="CHEBI:456216"/>
        <dbReference type="EC" id="2.7.11.1"/>
    </reaction>
</comment>
<feature type="binding site" evidence="11">
    <location>
        <position position="104"/>
    </location>
    <ligand>
        <name>ATP</name>
        <dbReference type="ChEBI" id="CHEBI:30616"/>
    </ligand>
</feature>
<dbReference type="Gene3D" id="1.10.510.10">
    <property type="entry name" value="Transferase(Phosphotransferase) domain 1"/>
    <property type="match status" value="1"/>
</dbReference>
<dbReference type="Gene3D" id="3.30.200.20">
    <property type="entry name" value="Phosphorylase Kinase, domain 1"/>
    <property type="match status" value="1"/>
</dbReference>
<dbReference type="GO" id="GO:0004674">
    <property type="term" value="F:protein serine/threonine kinase activity"/>
    <property type="evidence" value="ECO:0007669"/>
    <property type="project" value="UniProtKB-KW"/>
</dbReference>
<dbReference type="EC" id="2.7.11.1" evidence="1"/>
<comment type="catalytic activity">
    <reaction evidence="10">
        <text>L-seryl-[protein] + ATP = O-phospho-L-seryl-[protein] + ADP + H(+)</text>
        <dbReference type="Rhea" id="RHEA:17989"/>
        <dbReference type="Rhea" id="RHEA-COMP:9863"/>
        <dbReference type="Rhea" id="RHEA-COMP:11604"/>
        <dbReference type="ChEBI" id="CHEBI:15378"/>
        <dbReference type="ChEBI" id="CHEBI:29999"/>
        <dbReference type="ChEBI" id="CHEBI:30616"/>
        <dbReference type="ChEBI" id="CHEBI:83421"/>
        <dbReference type="ChEBI" id="CHEBI:456216"/>
        <dbReference type="EC" id="2.7.11.1"/>
    </reaction>
</comment>
<evidence type="ECO:0000256" key="10">
    <source>
        <dbReference type="ARBA" id="ARBA00048679"/>
    </source>
</evidence>
<dbReference type="InterPro" id="IPR050236">
    <property type="entry name" value="Ser_Thr_kinase_AGC"/>
</dbReference>
<dbReference type="RefSeq" id="XP_003740847.1">
    <property type="nucleotide sequence ID" value="XM_003740799.1"/>
</dbReference>
<evidence type="ECO:0000256" key="3">
    <source>
        <dbReference type="ARBA" id="ARBA00022527"/>
    </source>
</evidence>
<sequence length="372" mass="41755">MSQAPDDSQHYSAKSCQEIIDDLTKTIDSALSTHGESTYELSLSQAGDRFQKRYVADSCPRAALSDFEYGSTLGAGSFGAVYLARYKDGTICALKHQKLKWAVKERKITYALKSPFIVEALYAFQKDDIYYIAYELASWGDLSQHRKVIRASGSEELLKLISAQLVLALEYMQHCQVAHQDLKSNNVGLFADGYVKILDFGLGEALAAPKPVFRMQGKKKRFAPEKVKALLVSAHFTDWWNLGSLINDLLPSPEHIVRIEFGKSAHEADLSHLRYPKPAGEHLTDLLVGLQKVKVTERLGAMKDGAKDVKNHPWFSDVNFIHLYYKTIPMLEKYPEDMEWVDVASGAVFTKDLPKLMFTSRGTCETHPAPET</sequence>
<dbReference type="InterPro" id="IPR000719">
    <property type="entry name" value="Prot_kinase_dom"/>
</dbReference>
<dbReference type="Pfam" id="PF00069">
    <property type="entry name" value="Pkinase"/>
    <property type="match status" value="1"/>
</dbReference>
<dbReference type="AlphaFoldDB" id="A0AAJ6QQW3"/>
<protein>
    <recommendedName>
        <fullName evidence="2">Serine/threonine-protein kinase greatwall</fullName>
        <ecNumber evidence="1">2.7.11.1</ecNumber>
    </recommendedName>
    <alternativeName>
        <fullName evidence="8">Microtubule-associated serine/threonine-protein kinase-like</fullName>
    </alternativeName>
</protein>
<dbReference type="SMART" id="SM00220">
    <property type="entry name" value="S_TKc"/>
    <property type="match status" value="1"/>
</dbReference>
<keyword evidence="6" id="KW-0418">Kinase</keyword>
<name>A0AAJ6QQW3_9ACAR</name>
<dbReference type="SUPFAM" id="SSF56112">
    <property type="entry name" value="Protein kinase-like (PK-like)"/>
    <property type="match status" value="1"/>
</dbReference>
<dbReference type="PANTHER" id="PTHR24356">
    <property type="entry name" value="SERINE/THREONINE-PROTEIN KINASE"/>
    <property type="match status" value="1"/>
</dbReference>
<reference evidence="14" key="1">
    <citation type="submission" date="2025-08" db="UniProtKB">
        <authorList>
            <consortium name="RefSeq"/>
        </authorList>
    </citation>
    <scope>IDENTIFICATION</scope>
</reference>
<evidence type="ECO:0000313" key="14">
    <source>
        <dbReference type="RefSeq" id="XP_003740847.1"/>
    </source>
</evidence>
<evidence type="ECO:0000256" key="9">
    <source>
        <dbReference type="ARBA" id="ARBA00047899"/>
    </source>
</evidence>
<keyword evidence="3" id="KW-0723">Serine/threonine-protein kinase</keyword>
<dbReference type="PANTHER" id="PTHR24356:SF1">
    <property type="entry name" value="SERINE_THREONINE-PROTEIN KINASE GREATWALL"/>
    <property type="match status" value="1"/>
</dbReference>
<dbReference type="KEGG" id="goe:100902926"/>
<evidence type="ECO:0000256" key="1">
    <source>
        <dbReference type="ARBA" id="ARBA00012513"/>
    </source>
</evidence>
<gene>
    <name evidence="14" type="primary">LOC100902926</name>
</gene>
<accession>A0AAJ6QQW3</accession>
<evidence type="ECO:0000256" key="8">
    <source>
        <dbReference type="ARBA" id="ARBA00033099"/>
    </source>
</evidence>